<evidence type="ECO:0000313" key="4">
    <source>
        <dbReference type="Proteomes" id="UP001596004"/>
    </source>
</evidence>
<keyword evidence="2" id="KW-0472">Membrane</keyword>
<feature type="transmembrane region" description="Helical" evidence="2">
    <location>
        <begin position="129"/>
        <end position="146"/>
    </location>
</feature>
<feature type="transmembrane region" description="Helical" evidence="2">
    <location>
        <begin position="61"/>
        <end position="79"/>
    </location>
</feature>
<dbReference type="InterPro" id="IPR036259">
    <property type="entry name" value="MFS_trans_sf"/>
</dbReference>
<accession>A0ABV9CKE1</accession>
<dbReference type="RefSeq" id="WP_380843643.1">
    <property type="nucleotide sequence ID" value="NZ_JBHSFP010000017.1"/>
</dbReference>
<feature type="region of interest" description="Disordered" evidence="1">
    <location>
        <begin position="181"/>
        <end position="200"/>
    </location>
</feature>
<dbReference type="Gene3D" id="1.20.1250.20">
    <property type="entry name" value="MFS general substrate transporter like domains"/>
    <property type="match status" value="1"/>
</dbReference>
<feature type="transmembrane region" description="Helical" evidence="2">
    <location>
        <begin position="152"/>
        <end position="170"/>
    </location>
</feature>
<feature type="transmembrane region" description="Helical" evidence="2">
    <location>
        <begin position="281"/>
        <end position="298"/>
    </location>
</feature>
<name>A0ABV9CKE1_9ACTN</name>
<comment type="caution">
    <text evidence="3">The sequence shown here is derived from an EMBL/GenBank/DDBJ whole genome shotgun (WGS) entry which is preliminary data.</text>
</comment>
<evidence type="ECO:0000313" key="3">
    <source>
        <dbReference type="EMBL" id="MFC4533711.1"/>
    </source>
</evidence>
<feature type="transmembrane region" description="Helical" evidence="2">
    <location>
        <begin position="85"/>
        <end position="108"/>
    </location>
</feature>
<feature type="transmembrane region" description="Helical" evidence="2">
    <location>
        <begin position="304"/>
        <end position="324"/>
    </location>
</feature>
<feature type="transmembrane region" description="Helical" evidence="2">
    <location>
        <begin position="369"/>
        <end position="388"/>
    </location>
</feature>
<gene>
    <name evidence="3" type="ORF">ACFO60_23340</name>
</gene>
<dbReference type="Pfam" id="PF07690">
    <property type="entry name" value="MFS_1"/>
    <property type="match status" value="1"/>
</dbReference>
<evidence type="ECO:0000256" key="2">
    <source>
        <dbReference type="SAM" id="Phobius"/>
    </source>
</evidence>
<feature type="transmembrane region" description="Helical" evidence="2">
    <location>
        <begin position="226"/>
        <end position="245"/>
    </location>
</feature>
<dbReference type="PANTHER" id="PTHR23530">
    <property type="entry name" value="TRANSPORT PROTEIN-RELATED"/>
    <property type="match status" value="1"/>
</dbReference>
<evidence type="ECO:0000256" key="1">
    <source>
        <dbReference type="SAM" id="MobiDB-lite"/>
    </source>
</evidence>
<organism evidence="3 4">
    <name type="scientific">Sphaerisporangium dianthi</name>
    <dbReference type="NCBI Taxonomy" id="1436120"/>
    <lineage>
        <taxon>Bacteria</taxon>
        <taxon>Bacillati</taxon>
        <taxon>Actinomycetota</taxon>
        <taxon>Actinomycetes</taxon>
        <taxon>Streptosporangiales</taxon>
        <taxon>Streptosporangiaceae</taxon>
        <taxon>Sphaerisporangium</taxon>
    </lineage>
</organism>
<feature type="transmembrane region" description="Helical" evidence="2">
    <location>
        <begin position="257"/>
        <end position="274"/>
    </location>
</feature>
<dbReference type="EMBL" id="JBHSFP010000017">
    <property type="protein sequence ID" value="MFC4533711.1"/>
    <property type="molecule type" value="Genomic_DNA"/>
</dbReference>
<dbReference type="PANTHER" id="PTHR23530:SF1">
    <property type="entry name" value="PERMEASE, MAJOR FACILITATOR SUPERFAMILY-RELATED"/>
    <property type="match status" value="1"/>
</dbReference>
<keyword evidence="2" id="KW-0812">Transmembrane</keyword>
<reference evidence="4" key="1">
    <citation type="journal article" date="2019" name="Int. J. Syst. Evol. Microbiol.">
        <title>The Global Catalogue of Microorganisms (GCM) 10K type strain sequencing project: providing services to taxonomists for standard genome sequencing and annotation.</title>
        <authorList>
            <consortium name="The Broad Institute Genomics Platform"/>
            <consortium name="The Broad Institute Genome Sequencing Center for Infectious Disease"/>
            <person name="Wu L."/>
            <person name="Ma J."/>
        </authorList>
    </citation>
    <scope>NUCLEOTIDE SEQUENCE [LARGE SCALE GENOMIC DNA]</scope>
    <source>
        <strain evidence="4">CGMCC 4.7132</strain>
    </source>
</reference>
<dbReference type="InterPro" id="IPR053160">
    <property type="entry name" value="MFS_DHA3_Transporter"/>
</dbReference>
<dbReference type="InterPro" id="IPR011701">
    <property type="entry name" value="MFS"/>
</dbReference>
<feature type="transmembrane region" description="Helical" evidence="2">
    <location>
        <begin position="336"/>
        <end position="357"/>
    </location>
</feature>
<keyword evidence="2" id="KW-1133">Transmembrane helix</keyword>
<dbReference type="SUPFAM" id="SSF103473">
    <property type="entry name" value="MFS general substrate transporter"/>
    <property type="match status" value="1"/>
</dbReference>
<proteinExistence type="predicted"/>
<protein>
    <submittedName>
        <fullName evidence="3">MFS transporter</fullName>
    </submittedName>
</protein>
<dbReference type="Proteomes" id="UP001596004">
    <property type="component" value="Unassembled WGS sequence"/>
</dbReference>
<keyword evidence="4" id="KW-1185">Reference proteome</keyword>
<sequence length="394" mass="40843">MYAYAFFDDFVLLYPVYALLFADTGLSTAEISSLFVIWAVASLMVEVPSGAWADAFSRRRLLIIAPIVTASGYAAWTFFPSYAFFALGFVLWGAGGAISSGTLQALVYEELAAMGRAGSYARLAGRAEAIRLVAVMAATGLAAPVMAAGGYLALGVASIAATLIGALVAWRFPESRAAPRADASSLPREPDVASEPEAAAEDEEGFVAVLRAGFAEVRHTPRVRSALVLVVVLMSVYSLDEYLPLLAGATGADAADVPLLVLLITAATALGGWFAGRGTRWAAPVLAVAAACLAAGALSGRPAGMVLVAVAYGAFQWAMTAAEARLQERIADRARATVTSMAGLGADLVTVPVYALYGLGSTRFGPGTLFALAAVAYLLIALGLWRAGSRTARE</sequence>